<keyword evidence="3" id="KW-1185">Reference proteome</keyword>
<evidence type="ECO:0000256" key="1">
    <source>
        <dbReference type="SAM" id="SignalP"/>
    </source>
</evidence>
<accession>A0AAV4VM72</accession>
<gene>
    <name evidence="2" type="ORF">CEXT_2041</name>
</gene>
<dbReference type="Proteomes" id="UP001054945">
    <property type="component" value="Unassembled WGS sequence"/>
</dbReference>
<keyword evidence="1" id="KW-0732">Signal</keyword>
<evidence type="ECO:0008006" key="4">
    <source>
        <dbReference type="Google" id="ProtNLM"/>
    </source>
</evidence>
<evidence type="ECO:0000313" key="3">
    <source>
        <dbReference type="Proteomes" id="UP001054945"/>
    </source>
</evidence>
<sequence>MFKSFFFLGTVSGPSIVAEKKLLLLFFFLLSSPYHKVQQSQGRFLECFQPQEDNLLQEKKKVLVGLASFLTLQLRLFAAKGIEGSKKISPLAK</sequence>
<proteinExistence type="predicted"/>
<evidence type="ECO:0000313" key="2">
    <source>
        <dbReference type="EMBL" id="GIY71337.1"/>
    </source>
</evidence>
<organism evidence="2 3">
    <name type="scientific">Caerostris extrusa</name>
    <name type="common">Bark spider</name>
    <name type="synonym">Caerostris bankana</name>
    <dbReference type="NCBI Taxonomy" id="172846"/>
    <lineage>
        <taxon>Eukaryota</taxon>
        <taxon>Metazoa</taxon>
        <taxon>Ecdysozoa</taxon>
        <taxon>Arthropoda</taxon>
        <taxon>Chelicerata</taxon>
        <taxon>Arachnida</taxon>
        <taxon>Araneae</taxon>
        <taxon>Araneomorphae</taxon>
        <taxon>Entelegynae</taxon>
        <taxon>Araneoidea</taxon>
        <taxon>Araneidae</taxon>
        <taxon>Caerostris</taxon>
    </lineage>
</organism>
<dbReference type="AlphaFoldDB" id="A0AAV4VM72"/>
<reference evidence="2 3" key="1">
    <citation type="submission" date="2021-06" db="EMBL/GenBank/DDBJ databases">
        <title>Caerostris extrusa draft genome.</title>
        <authorList>
            <person name="Kono N."/>
            <person name="Arakawa K."/>
        </authorList>
    </citation>
    <scope>NUCLEOTIDE SEQUENCE [LARGE SCALE GENOMIC DNA]</scope>
</reference>
<protein>
    <recommendedName>
        <fullName evidence="4">Secreted protein</fullName>
    </recommendedName>
</protein>
<feature type="signal peptide" evidence="1">
    <location>
        <begin position="1"/>
        <end position="39"/>
    </location>
</feature>
<feature type="chain" id="PRO_5043842591" description="Secreted protein" evidence="1">
    <location>
        <begin position="40"/>
        <end position="93"/>
    </location>
</feature>
<dbReference type="EMBL" id="BPLR01014786">
    <property type="protein sequence ID" value="GIY71337.1"/>
    <property type="molecule type" value="Genomic_DNA"/>
</dbReference>
<comment type="caution">
    <text evidence="2">The sequence shown here is derived from an EMBL/GenBank/DDBJ whole genome shotgun (WGS) entry which is preliminary data.</text>
</comment>
<name>A0AAV4VM72_CAEEX</name>